<keyword evidence="2" id="KW-1185">Reference proteome</keyword>
<accession>A0ACB9H3W6</accession>
<dbReference type="Proteomes" id="UP001055811">
    <property type="component" value="Linkage Group LG01"/>
</dbReference>
<evidence type="ECO:0000313" key="2">
    <source>
        <dbReference type="Proteomes" id="UP001055811"/>
    </source>
</evidence>
<organism evidence="1 2">
    <name type="scientific">Cichorium intybus</name>
    <name type="common">Chicory</name>
    <dbReference type="NCBI Taxonomy" id="13427"/>
    <lineage>
        <taxon>Eukaryota</taxon>
        <taxon>Viridiplantae</taxon>
        <taxon>Streptophyta</taxon>
        <taxon>Embryophyta</taxon>
        <taxon>Tracheophyta</taxon>
        <taxon>Spermatophyta</taxon>
        <taxon>Magnoliopsida</taxon>
        <taxon>eudicotyledons</taxon>
        <taxon>Gunneridae</taxon>
        <taxon>Pentapetalae</taxon>
        <taxon>asterids</taxon>
        <taxon>campanulids</taxon>
        <taxon>Asterales</taxon>
        <taxon>Asteraceae</taxon>
        <taxon>Cichorioideae</taxon>
        <taxon>Cichorieae</taxon>
        <taxon>Cichoriinae</taxon>
        <taxon>Cichorium</taxon>
    </lineage>
</organism>
<reference evidence="2" key="1">
    <citation type="journal article" date="2022" name="Mol. Ecol. Resour.">
        <title>The genomes of chicory, endive, great burdock and yacon provide insights into Asteraceae palaeo-polyploidization history and plant inulin production.</title>
        <authorList>
            <person name="Fan W."/>
            <person name="Wang S."/>
            <person name="Wang H."/>
            <person name="Wang A."/>
            <person name="Jiang F."/>
            <person name="Liu H."/>
            <person name="Zhao H."/>
            <person name="Xu D."/>
            <person name="Zhang Y."/>
        </authorList>
    </citation>
    <scope>NUCLEOTIDE SEQUENCE [LARGE SCALE GENOMIC DNA]</scope>
    <source>
        <strain evidence="2">cv. Punajuju</strain>
    </source>
</reference>
<evidence type="ECO:0000313" key="1">
    <source>
        <dbReference type="EMBL" id="KAI3790425.1"/>
    </source>
</evidence>
<name>A0ACB9H3W6_CICIN</name>
<protein>
    <submittedName>
        <fullName evidence="1">Uncharacterized protein</fullName>
    </submittedName>
</protein>
<dbReference type="EMBL" id="CM042009">
    <property type="protein sequence ID" value="KAI3790425.1"/>
    <property type="molecule type" value="Genomic_DNA"/>
</dbReference>
<comment type="caution">
    <text evidence="1">The sequence shown here is derived from an EMBL/GenBank/DDBJ whole genome shotgun (WGS) entry which is preliminary data.</text>
</comment>
<proteinExistence type="predicted"/>
<sequence length="86" mass="9895">MGIWRRGVVVGRTYGKKRMKKQVLNKNRHGRNIERQLRQLQKIIPGGGATGQVVDVETLFQKIAVYIFLLESRVKLLKGVLHSTWP</sequence>
<gene>
    <name evidence="1" type="ORF">L2E82_03449</name>
</gene>
<reference evidence="1 2" key="2">
    <citation type="journal article" date="2022" name="Mol. Ecol. Resour.">
        <title>The genomes of chicory, endive, great burdock and yacon provide insights into Asteraceae paleo-polyploidization history and plant inulin production.</title>
        <authorList>
            <person name="Fan W."/>
            <person name="Wang S."/>
            <person name="Wang H."/>
            <person name="Wang A."/>
            <person name="Jiang F."/>
            <person name="Liu H."/>
            <person name="Zhao H."/>
            <person name="Xu D."/>
            <person name="Zhang Y."/>
        </authorList>
    </citation>
    <scope>NUCLEOTIDE SEQUENCE [LARGE SCALE GENOMIC DNA]</scope>
    <source>
        <strain evidence="2">cv. Punajuju</strain>
        <tissue evidence="1">Leaves</tissue>
    </source>
</reference>